<name>A0AAV0RQA1_9ROSI</name>
<evidence type="ECO:0000313" key="2">
    <source>
        <dbReference type="EMBL" id="CAI0559451.1"/>
    </source>
</evidence>
<dbReference type="PROSITE" id="PS51186">
    <property type="entry name" value="GNAT"/>
    <property type="match status" value="1"/>
</dbReference>
<dbReference type="SUPFAM" id="SSF55729">
    <property type="entry name" value="Acyl-CoA N-acyltransferases (Nat)"/>
    <property type="match status" value="1"/>
</dbReference>
<dbReference type="PANTHER" id="PTHR46067:SF27">
    <property type="entry name" value="ACYL-COA N-ACYLTRANSFERASES (NAT) SUPERFAMILY PROTEIN"/>
    <property type="match status" value="1"/>
</dbReference>
<organism evidence="2 3">
    <name type="scientific">Linum tenue</name>
    <dbReference type="NCBI Taxonomy" id="586396"/>
    <lineage>
        <taxon>Eukaryota</taxon>
        <taxon>Viridiplantae</taxon>
        <taxon>Streptophyta</taxon>
        <taxon>Embryophyta</taxon>
        <taxon>Tracheophyta</taxon>
        <taxon>Spermatophyta</taxon>
        <taxon>Magnoliopsida</taxon>
        <taxon>eudicotyledons</taxon>
        <taxon>Gunneridae</taxon>
        <taxon>Pentapetalae</taxon>
        <taxon>rosids</taxon>
        <taxon>fabids</taxon>
        <taxon>Malpighiales</taxon>
        <taxon>Linaceae</taxon>
        <taxon>Linum</taxon>
    </lineage>
</organism>
<evidence type="ECO:0000313" key="3">
    <source>
        <dbReference type="Proteomes" id="UP001154282"/>
    </source>
</evidence>
<dbReference type="CDD" id="cd04301">
    <property type="entry name" value="NAT_SF"/>
    <property type="match status" value="1"/>
</dbReference>
<dbReference type="Gene3D" id="3.40.630.30">
    <property type="match status" value="1"/>
</dbReference>
<dbReference type="Pfam" id="PF13302">
    <property type="entry name" value="Acetyltransf_3"/>
    <property type="match status" value="1"/>
</dbReference>
<reference evidence="2" key="1">
    <citation type="submission" date="2022-08" db="EMBL/GenBank/DDBJ databases">
        <authorList>
            <person name="Gutierrez-Valencia J."/>
        </authorList>
    </citation>
    <scope>NUCLEOTIDE SEQUENCE</scope>
</reference>
<dbReference type="EMBL" id="CAMGYJ010000011">
    <property type="protein sequence ID" value="CAI0559451.1"/>
    <property type="molecule type" value="Genomic_DNA"/>
</dbReference>
<dbReference type="InterPro" id="IPR016181">
    <property type="entry name" value="Acyl_CoA_acyltransferase"/>
</dbReference>
<dbReference type="PANTHER" id="PTHR46067">
    <property type="entry name" value="ACYL-COA N-ACYLTRANSFERASES (NAT) SUPERFAMILY PROTEIN"/>
    <property type="match status" value="1"/>
</dbReference>
<proteinExistence type="predicted"/>
<dbReference type="AlphaFoldDB" id="A0AAV0RQA1"/>
<dbReference type="Proteomes" id="UP001154282">
    <property type="component" value="Unassembled WGS sequence"/>
</dbReference>
<sequence>MCQPFFPTPWFKAICFNGRPIGAISVTENSGDDTCRGEMGYVLASEEGVLRRYVVLKRRTRDMLTKQSKQEEKDMDPETAKGTVSETVTLRQLEVSDVDDFMVWAGDERVAKFCTWEPCTNKDQALDFIKSRVITHPWLRAICLEGRPIGTILMTRDSGGGDACRAEIGYHVAWQHWGKGIATAAVKMAVKDVFAEWGPQLERVEGLVDAENVGSQRVLEKAGFCREGLLRKYFVLKGRTCDMVMFSILATDVLPC</sequence>
<evidence type="ECO:0000259" key="1">
    <source>
        <dbReference type="PROSITE" id="PS51186"/>
    </source>
</evidence>
<feature type="domain" description="N-acetyltransferase" evidence="1">
    <location>
        <begin position="88"/>
        <end position="242"/>
    </location>
</feature>
<comment type="caution">
    <text evidence="2">The sequence shown here is derived from an EMBL/GenBank/DDBJ whole genome shotgun (WGS) entry which is preliminary data.</text>
</comment>
<keyword evidence="3" id="KW-1185">Reference proteome</keyword>
<accession>A0AAV0RQA1</accession>
<dbReference type="InterPro" id="IPR000182">
    <property type="entry name" value="GNAT_dom"/>
</dbReference>
<gene>
    <name evidence="2" type="ORF">LITE_LOCUS49221</name>
</gene>
<dbReference type="GO" id="GO:0016747">
    <property type="term" value="F:acyltransferase activity, transferring groups other than amino-acyl groups"/>
    <property type="evidence" value="ECO:0007669"/>
    <property type="project" value="InterPro"/>
</dbReference>
<protein>
    <recommendedName>
        <fullName evidence="1">N-acetyltransferase domain-containing protein</fullName>
    </recommendedName>
</protein>